<keyword evidence="1" id="KW-0472">Membrane</keyword>
<keyword evidence="1" id="KW-1133">Transmembrane helix</keyword>
<dbReference type="KEGG" id="crq:GCK72_020790"/>
<evidence type="ECO:0000256" key="1">
    <source>
        <dbReference type="SAM" id="Phobius"/>
    </source>
</evidence>
<dbReference type="AlphaFoldDB" id="E3MBS6"/>
<feature type="transmembrane region" description="Helical" evidence="1">
    <location>
        <begin position="27"/>
        <end position="51"/>
    </location>
</feature>
<protein>
    <submittedName>
        <fullName evidence="2">Uncharacterized protein</fullName>
    </submittedName>
</protein>
<dbReference type="GeneID" id="9808886"/>
<dbReference type="OMA" id="HRFINIR"/>
<feature type="transmembrane region" description="Helical" evidence="1">
    <location>
        <begin position="240"/>
        <end position="258"/>
    </location>
</feature>
<dbReference type="CTD" id="9808886"/>
<keyword evidence="3" id="KW-1185">Reference proteome</keyword>
<name>E3MBS6_CAERE</name>
<dbReference type="FunCoup" id="E3MBS6">
    <property type="interactions" value="1223"/>
</dbReference>
<keyword evidence="1" id="KW-0812">Transmembrane</keyword>
<dbReference type="Proteomes" id="UP000008281">
    <property type="component" value="Unassembled WGS sequence"/>
</dbReference>
<dbReference type="InParanoid" id="E3MBS6"/>
<dbReference type="STRING" id="31234.E3MBS6"/>
<evidence type="ECO:0000313" key="2">
    <source>
        <dbReference type="EMBL" id="EFO97700.1"/>
    </source>
</evidence>
<feature type="transmembrane region" description="Helical" evidence="1">
    <location>
        <begin position="83"/>
        <end position="104"/>
    </location>
</feature>
<feature type="transmembrane region" description="Helical" evidence="1">
    <location>
        <begin position="116"/>
        <end position="138"/>
    </location>
</feature>
<sequence>MVAKKLATTPPDPYISSVYSTENITEMFSLTLIVSYVITLAPLGFTFLCCLPSYLKAFKKNLTAHGASPFLPLLSHSFRTIRLNYPMLLIFGIAAGIFIAKGLGQFTAALSLNMCSILTLAIVWYTSMYQLAVAIISIHRFINSRQPAEFRRSLSRKNVIILMVVVFLVVIARDLGCGIWFVIAVMMAEQYFMLNTIVMYYMIIYASHQILLFIGMLFQFSIKEPATSHSEQVIATHTKWMGAVKLVLGVICFISYIANFQITLTSTLFVSIDFFLVPVIIEITEIRANPNIVAPEIQNIPLKV</sequence>
<dbReference type="HOGENOM" id="CLU_915996_0_0_1"/>
<proteinExistence type="predicted"/>
<dbReference type="eggNOG" id="ENOG502THXH">
    <property type="taxonomic scope" value="Eukaryota"/>
</dbReference>
<feature type="transmembrane region" description="Helical" evidence="1">
    <location>
        <begin position="198"/>
        <end position="220"/>
    </location>
</feature>
<reference evidence="2" key="1">
    <citation type="submission" date="2007-07" db="EMBL/GenBank/DDBJ databases">
        <title>PCAP assembly of the Caenorhabditis remanei genome.</title>
        <authorList>
            <consortium name="The Caenorhabditis remanei Sequencing Consortium"/>
            <person name="Wilson R.K."/>
        </authorList>
    </citation>
    <scope>NUCLEOTIDE SEQUENCE [LARGE SCALE GENOMIC DNA]</scope>
    <source>
        <strain evidence="2">PB4641</strain>
    </source>
</reference>
<dbReference type="InterPro" id="IPR018817">
    <property type="entry name" value="7TM_GPCR_serpentine_rcpt_Srz"/>
</dbReference>
<dbReference type="Pfam" id="PF10325">
    <property type="entry name" value="7TM_GPCR_Srz"/>
    <property type="match status" value="1"/>
</dbReference>
<accession>E3MBS6</accession>
<dbReference type="RefSeq" id="XP_003106398.2">
    <property type="nucleotide sequence ID" value="XM_003106350.2"/>
</dbReference>
<evidence type="ECO:0000313" key="3">
    <source>
        <dbReference type="Proteomes" id="UP000008281"/>
    </source>
</evidence>
<dbReference type="OrthoDB" id="5826201at2759"/>
<dbReference type="EMBL" id="DS268433">
    <property type="protein sequence ID" value="EFO97700.1"/>
    <property type="molecule type" value="Genomic_DNA"/>
</dbReference>
<feature type="transmembrane region" description="Helical" evidence="1">
    <location>
        <begin position="159"/>
        <end position="186"/>
    </location>
</feature>
<gene>
    <name evidence="2" type="ORF">CRE_15960</name>
</gene>
<organism evidence="3">
    <name type="scientific">Caenorhabditis remanei</name>
    <name type="common">Caenorhabditis vulgaris</name>
    <dbReference type="NCBI Taxonomy" id="31234"/>
    <lineage>
        <taxon>Eukaryota</taxon>
        <taxon>Metazoa</taxon>
        <taxon>Ecdysozoa</taxon>
        <taxon>Nematoda</taxon>
        <taxon>Chromadorea</taxon>
        <taxon>Rhabditida</taxon>
        <taxon>Rhabditina</taxon>
        <taxon>Rhabditomorpha</taxon>
        <taxon>Rhabditoidea</taxon>
        <taxon>Rhabditidae</taxon>
        <taxon>Peloderinae</taxon>
        <taxon>Caenorhabditis</taxon>
    </lineage>
</organism>